<comment type="caution">
    <text evidence="2">The sequence shown here is derived from an EMBL/GenBank/DDBJ whole genome shotgun (WGS) entry which is preliminary data.</text>
</comment>
<proteinExistence type="predicted"/>
<evidence type="ECO:0000259" key="1">
    <source>
        <dbReference type="Pfam" id="PF00636"/>
    </source>
</evidence>
<dbReference type="CDD" id="cd00593">
    <property type="entry name" value="RIBOc"/>
    <property type="match status" value="1"/>
</dbReference>
<feature type="domain" description="RNase III" evidence="1">
    <location>
        <begin position="43"/>
        <end position="124"/>
    </location>
</feature>
<organism evidence="2 3">
    <name type="scientific">Aureobasidium pullulans</name>
    <name type="common">Black yeast</name>
    <name type="synonym">Pullularia pullulans</name>
    <dbReference type="NCBI Taxonomy" id="5580"/>
    <lineage>
        <taxon>Eukaryota</taxon>
        <taxon>Fungi</taxon>
        <taxon>Dikarya</taxon>
        <taxon>Ascomycota</taxon>
        <taxon>Pezizomycotina</taxon>
        <taxon>Dothideomycetes</taxon>
        <taxon>Dothideomycetidae</taxon>
        <taxon>Dothideales</taxon>
        <taxon>Saccotheciaceae</taxon>
        <taxon>Aureobasidium</taxon>
    </lineage>
</organism>
<dbReference type="InterPro" id="IPR000999">
    <property type="entry name" value="RNase_III_dom"/>
</dbReference>
<dbReference type="EMBL" id="JASGXD010000004">
    <property type="protein sequence ID" value="KAK6006255.1"/>
    <property type="molecule type" value="Genomic_DNA"/>
</dbReference>
<sequence length="151" mass="16885">MNFFQQQQQRQQQRMEDVIGYRFQSNIYVIEALTLNVQGGNYRLAVLGDCKMDSAMIDDWYTGGALRKDWSQLRESLLSNTNLAKVAFETGLASCAIPEGYHCSDNQAATLVEAVIGAVYIDSGCDMECVKSVMNTLGIRKVVILFSLRPD</sequence>
<accession>A0ABR0TP95</accession>
<evidence type="ECO:0000313" key="3">
    <source>
        <dbReference type="Proteomes" id="UP001341245"/>
    </source>
</evidence>
<dbReference type="InterPro" id="IPR036389">
    <property type="entry name" value="RNase_III_sf"/>
</dbReference>
<protein>
    <recommendedName>
        <fullName evidence="1">RNase III domain-containing protein</fullName>
    </recommendedName>
</protein>
<name>A0ABR0TP95_AURPU</name>
<dbReference type="Pfam" id="PF00636">
    <property type="entry name" value="Ribonuclease_3"/>
    <property type="match status" value="1"/>
</dbReference>
<dbReference type="SUPFAM" id="SSF69065">
    <property type="entry name" value="RNase III domain-like"/>
    <property type="match status" value="1"/>
</dbReference>
<dbReference type="Gene3D" id="1.10.1520.10">
    <property type="entry name" value="Ribonuclease III domain"/>
    <property type="match status" value="1"/>
</dbReference>
<keyword evidence="3" id="KW-1185">Reference proteome</keyword>
<gene>
    <name evidence="2" type="ORF">QM012_006665</name>
</gene>
<reference evidence="2 3" key="1">
    <citation type="submission" date="2023-11" db="EMBL/GenBank/DDBJ databases">
        <title>Draft genome sequence and annotation of the polyextremotolerant black yeast-like fungus Aureobasidium pullulans NRRL 62042.</title>
        <authorList>
            <person name="Dielentheis-Frenken M.R.E."/>
            <person name="Wibberg D."/>
            <person name="Blank L.M."/>
            <person name="Tiso T."/>
        </authorList>
    </citation>
    <scope>NUCLEOTIDE SEQUENCE [LARGE SCALE GENOMIC DNA]</scope>
    <source>
        <strain evidence="2 3">NRRL 62042</strain>
    </source>
</reference>
<evidence type="ECO:0000313" key="2">
    <source>
        <dbReference type="EMBL" id="KAK6006255.1"/>
    </source>
</evidence>
<dbReference type="Proteomes" id="UP001341245">
    <property type="component" value="Unassembled WGS sequence"/>
</dbReference>